<dbReference type="InterPro" id="IPR001810">
    <property type="entry name" value="F-box_dom"/>
</dbReference>
<dbReference type="SMART" id="SM00256">
    <property type="entry name" value="FBOX"/>
    <property type="match status" value="1"/>
</dbReference>
<dbReference type="InterPro" id="IPR036047">
    <property type="entry name" value="F-box-like_dom_sf"/>
</dbReference>
<dbReference type="SUPFAM" id="SSF81383">
    <property type="entry name" value="F-box domain"/>
    <property type="match status" value="1"/>
</dbReference>
<name>A0A1X7UWP7_AMPQE</name>
<dbReference type="Proteomes" id="UP000007879">
    <property type="component" value="Unassembled WGS sequence"/>
</dbReference>
<feature type="domain" description="F-box" evidence="2">
    <location>
        <begin position="245"/>
        <end position="291"/>
    </location>
</feature>
<proteinExistence type="predicted"/>
<reference evidence="4" key="1">
    <citation type="journal article" date="2010" name="Nature">
        <title>The Amphimedon queenslandica genome and the evolution of animal complexity.</title>
        <authorList>
            <person name="Srivastava M."/>
            <person name="Simakov O."/>
            <person name="Chapman J."/>
            <person name="Fahey B."/>
            <person name="Gauthier M.E."/>
            <person name="Mitros T."/>
            <person name="Richards G.S."/>
            <person name="Conaco C."/>
            <person name="Dacre M."/>
            <person name="Hellsten U."/>
            <person name="Larroux C."/>
            <person name="Putnam N.H."/>
            <person name="Stanke M."/>
            <person name="Adamska M."/>
            <person name="Darling A."/>
            <person name="Degnan S.M."/>
            <person name="Oakley T.H."/>
            <person name="Plachetzki D.C."/>
            <person name="Zhai Y."/>
            <person name="Adamski M."/>
            <person name="Calcino A."/>
            <person name="Cummins S.F."/>
            <person name="Goodstein D.M."/>
            <person name="Harris C."/>
            <person name="Jackson D.J."/>
            <person name="Leys S.P."/>
            <person name="Shu S."/>
            <person name="Woodcroft B.J."/>
            <person name="Vervoort M."/>
            <person name="Kosik K.S."/>
            <person name="Manning G."/>
            <person name="Degnan B.M."/>
            <person name="Rokhsar D.S."/>
        </authorList>
    </citation>
    <scope>NUCLEOTIDE SEQUENCE [LARGE SCALE GENOMIC DNA]</scope>
</reference>
<organism evidence="3">
    <name type="scientific">Amphimedon queenslandica</name>
    <name type="common">Sponge</name>
    <dbReference type="NCBI Taxonomy" id="400682"/>
    <lineage>
        <taxon>Eukaryota</taxon>
        <taxon>Metazoa</taxon>
        <taxon>Porifera</taxon>
        <taxon>Demospongiae</taxon>
        <taxon>Heteroscleromorpha</taxon>
        <taxon>Haplosclerida</taxon>
        <taxon>Niphatidae</taxon>
        <taxon>Amphimedon</taxon>
    </lineage>
</organism>
<dbReference type="PANTHER" id="PTHR13318">
    <property type="entry name" value="PARTNER OF PAIRED, ISOFORM B-RELATED"/>
    <property type="match status" value="1"/>
</dbReference>
<dbReference type="PANTHER" id="PTHR13318:SF190">
    <property type="entry name" value="PARTNER OF PAIRED, ISOFORM B"/>
    <property type="match status" value="1"/>
</dbReference>
<dbReference type="InterPro" id="IPR057207">
    <property type="entry name" value="FBXL15_LRR"/>
</dbReference>
<dbReference type="Gene3D" id="3.80.10.10">
    <property type="entry name" value="Ribonuclease Inhibitor"/>
    <property type="match status" value="4"/>
</dbReference>
<dbReference type="GO" id="GO:0019005">
    <property type="term" value="C:SCF ubiquitin ligase complex"/>
    <property type="evidence" value="ECO:0007669"/>
    <property type="project" value="TreeGrafter"/>
</dbReference>
<dbReference type="STRING" id="400682.A0A1X7UWP7"/>
<dbReference type="KEGG" id="aqu:100631402"/>
<dbReference type="SUPFAM" id="SSF52047">
    <property type="entry name" value="RNI-like"/>
    <property type="match status" value="2"/>
</dbReference>
<dbReference type="SMART" id="SM00367">
    <property type="entry name" value="LRR_CC"/>
    <property type="match status" value="16"/>
</dbReference>
<dbReference type="InterPro" id="IPR006553">
    <property type="entry name" value="Leu-rich_rpt_Cys-con_subtyp"/>
</dbReference>
<dbReference type="OrthoDB" id="61560at2759"/>
<evidence type="ECO:0000256" key="1">
    <source>
        <dbReference type="ARBA" id="ARBA00022786"/>
    </source>
</evidence>
<sequence length="809" mass="91552">MARERNLTNSSSQEVALHEGMQSLVSLEGYSPELRKYLEGHKWPSVMEALFSGLAVMVPRDPWVFIENKLQEVHSSQTSYPTDIEWDCFIDPDLKPVRSFFQGIRDPYMDDTDLPSESLLEVAFDFRRRKLYGLCFYGWIRFHELIKFERAEEKRKTSFAEGHHRSRLKRIILTKWHKYAVLKSHRREKAMAVMNNVFQFHAKKRIFKAWLTDTVESRKANLFFQNRGRTEGEGEEEDWFYPDGQDPISLLPLDIAIKIFSYLGVPSVCRCAQVCRAWKDMSEDARLWNKVDLSPIGHYLTDSSLLQLFNKWRPFLGHLSLQKCVLLTSDSFKYIGQCQNLQDLNLSECQGITDEAIKSIAISCSGLFYLNLSYCYVTDSIIRLLTKYCRSLNYLSLSNCTQFTGKGLQSILAGEGCRKLVYLDLSACVQLSTEALLFIGQGCPILHTLTLDDITDLVDESIINFVTHCHTLRHFSLLGSSSLTDRAFKHLALENRKLKTFKVENNDHISDLSLRALAKSCRDLQVVYLAGCTKISDQGLKSLGHLKKIHSLNLADCSRVSDAGVRYIVEHNSGPVLRELNLTNCAKISDVTPLRIAQHCRNLMYLNLSFCEHISDTGVELLTQLSNLVDLDVTGCSLTDLGVIALGQNKKLMHLGLSEVDVTDDAIIKMAKGLNNLQIINLSCCEALTDACVQALAFNCQLLIKVYLAACPHLGDSTAKYLAQGCTWVQHIDLSGTSITDQALRHLGKSCHHLTQLDILSCVHVTKEAVVKLQKICPSVNYNTDPPQYNMPAREDMPELPMESLLNRL</sequence>
<dbReference type="Pfam" id="PF25372">
    <property type="entry name" value="DUF7885"/>
    <property type="match status" value="2"/>
</dbReference>
<dbReference type="GO" id="GO:0031146">
    <property type="term" value="P:SCF-dependent proteasomal ubiquitin-dependent protein catabolic process"/>
    <property type="evidence" value="ECO:0007669"/>
    <property type="project" value="TreeGrafter"/>
</dbReference>
<evidence type="ECO:0000259" key="2">
    <source>
        <dbReference type="PROSITE" id="PS50181"/>
    </source>
</evidence>
<protein>
    <recommendedName>
        <fullName evidence="2">F-box domain-containing protein</fullName>
    </recommendedName>
</protein>
<evidence type="ECO:0000313" key="3">
    <source>
        <dbReference type="EnsemblMetazoa" id="Aqu2.1.31954_001"/>
    </source>
</evidence>
<keyword evidence="4" id="KW-1185">Reference proteome</keyword>
<dbReference type="EnsemblMetazoa" id="XM_019996422.1">
    <property type="protein sequence ID" value="XP_019851981.1"/>
    <property type="gene ID" value="LOC100631402"/>
</dbReference>
<dbReference type="EnsemblMetazoa" id="Aqu2.1.31954_001">
    <property type="protein sequence ID" value="Aqu2.1.31954_001"/>
    <property type="gene ID" value="Aqu2.1.31954"/>
</dbReference>
<accession>A0A1X7UWP7</accession>
<gene>
    <name evidence="3" type="primary">100631402</name>
</gene>
<dbReference type="PROSITE" id="PS50181">
    <property type="entry name" value="FBOX"/>
    <property type="match status" value="1"/>
</dbReference>
<dbReference type="Pfam" id="PF12937">
    <property type="entry name" value="F-box-like"/>
    <property type="match status" value="1"/>
</dbReference>
<dbReference type="InterPro" id="IPR032675">
    <property type="entry name" value="LRR_dom_sf"/>
</dbReference>
<dbReference type="CDD" id="cd22977">
    <property type="entry name" value="DD_FBXL13"/>
    <property type="match status" value="1"/>
</dbReference>
<evidence type="ECO:0000313" key="4">
    <source>
        <dbReference type="Proteomes" id="UP000007879"/>
    </source>
</evidence>
<reference evidence="3" key="2">
    <citation type="submission" date="2017-05" db="UniProtKB">
        <authorList>
            <consortium name="EnsemblMetazoa"/>
        </authorList>
    </citation>
    <scope>IDENTIFICATION</scope>
</reference>
<dbReference type="InParanoid" id="A0A1X7UWP7"/>
<dbReference type="Gene3D" id="1.20.1280.50">
    <property type="match status" value="1"/>
</dbReference>
<dbReference type="AlphaFoldDB" id="A0A1X7UWP7"/>
<keyword evidence="1" id="KW-0833">Ubl conjugation pathway</keyword>